<feature type="region of interest" description="Disordered" evidence="7">
    <location>
        <begin position="1"/>
        <end position="77"/>
    </location>
</feature>
<evidence type="ECO:0000256" key="1">
    <source>
        <dbReference type="ARBA" id="ARBA00004141"/>
    </source>
</evidence>
<feature type="transmembrane region" description="Helical" evidence="6">
    <location>
        <begin position="676"/>
        <end position="700"/>
    </location>
</feature>
<feature type="transmembrane region" description="Helical" evidence="6">
    <location>
        <begin position="744"/>
        <end position="766"/>
    </location>
</feature>
<dbReference type="InterPro" id="IPR038900">
    <property type="entry name" value="TMC"/>
</dbReference>
<proteinExistence type="inferred from homology"/>
<organism evidence="9 10">
    <name type="scientific">Cricetulus griseus</name>
    <name type="common">Chinese hamster</name>
    <name type="synonym">Cricetulus barabensis griseus</name>
    <dbReference type="NCBI Taxonomy" id="10029"/>
    <lineage>
        <taxon>Eukaryota</taxon>
        <taxon>Metazoa</taxon>
        <taxon>Chordata</taxon>
        <taxon>Craniata</taxon>
        <taxon>Vertebrata</taxon>
        <taxon>Euteleostomi</taxon>
        <taxon>Mammalia</taxon>
        <taxon>Eutheria</taxon>
        <taxon>Euarchontoglires</taxon>
        <taxon>Glires</taxon>
        <taxon>Rodentia</taxon>
        <taxon>Myomorpha</taxon>
        <taxon>Muroidea</taxon>
        <taxon>Cricetidae</taxon>
        <taxon>Cricetinae</taxon>
        <taxon>Cricetulus</taxon>
    </lineage>
</organism>
<keyword evidence="9" id="KW-1185">Reference proteome</keyword>
<dbReference type="AlphaFoldDB" id="A0A9J7H568"/>
<feature type="domain" description="TMC" evidence="8">
    <location>
        <begin position="564"/>
        <end position="674"/>
    </location>
</feature>
<name>A0A9J7H568_CRIGR</name>
<evidence type="ECO:0000259" key="8">
    <source>
        <dbReference type="Pfam" id="PF07810"/>
    </source>
</evidence>
<reference evidence="9" key="1">
    <citation type="journal article" date="2018" name="Biotechnol. Bioeng.">
        <title>A reference genome of the Chinese hamster based on a hybrid assembly strategy.</title>
        <authorList>
            <person name="Rupp O."/>
            <person name="MacDonald M.L."/>
            <person name="Li S."/>
            <person name="Dhiman H."/>
            <person name="Polson S."/>
            <person name="Griep S."/>
            <person name="Heffner K."/>
            <person name="Hernandez I."/>
            <person name="Brinkrolf K."/>
            <person name="Jadhav V."/>
            <person name="Samoudi M."/>
            <person name="Hao H."/>
            <person name="Kingham B."/>
            <person name="Goesmann A."/>
            <person name="Betenbaugh M.J."/>
            <person name="Lewis N.E."/>
            <person name="Borth N."/>
            <person name="Lee K.H."/>
        </authorList>
    </citation>
    <scope>NUCLEOTIDE SEQUENCE [LARGE SCALE GENOMIC DNA]</scope>
    <source>
        <strain evidence="9">17A/GY</strain>
    </source>
</reference>
<dbReference type="KEGG" id="cge:100766148"/>
<keyword evidence="4 6" id="KW-1133">Transmembrane helix</keyword>
<dbReference type="GO" id="GO:0008381">
    <property type="term" value="F:mechanosensitive monoatomic ion channel activity"/>
    <property type="evidence" value="ECO:0007669"/>
    <property type="project" value="TreeGrafter"/>
</dbReference>
<accession>A0A9J7H568</accession>
<feature type="transmembrane region" description="Helical" evidence="6">
    <location>
        <begin position="515"/>
        <end position="538"/>
    </location>
</feature>
<evidence type="ECO:0000313" key="9">
    <source>
        <dbReference type="Proteomes" id="UP001108280"/>
    </source>
</evidence>
<dbReference type="InterPro" id="IPR012496">
    <property type="entry name" value="TMC_dom"/>
</dbReference>
<feature type="transmembrane region" description="Helical" evidence="6">
    <location>
        <begin position="439"/>
        <end position="463"/>
    </location>
</feature>
<evidence type="ECO:0000256" key="7">
    <source>
        <dbReference type="SAM" id="MobiDB-lite"/>
    </source>
</evidence>
<keyword evidence="5 6" id="KW-0472">Membrane</keyword>
<evidence type="ECO:0000256" key="5">
    <source>
        <dbReference type="ARBA" id="ARBA00023136"/>
    </source>
</evidence>
<keyword evidence="3 6" id="KW-0812">Transmembrane</keyword>
<comment type="similarity">
    <text evidence="2 6">Belongs to the TMC family.</text>
</comment>
<protein>
    <recommendedName>
        <fullName evidence="6">Transmembrane channel-like protein</fullName>
    </recommendedName>
</protein>
<dbReference type="PANTHER" id="PTHR23302:SF45">
    <property type="entry name" value="TRANSMEMBRANE CHANNEL-LIKE PROTEIN 4"/>
    <property type="match status" value="1"/>
</dbReference>
<dbReference type="OrthoDB" id="1936208at2759"/>
<dbReference type="RefSeq" id="XP_035305041.1">
    <property type="nucleotide sequence ID" value="XM_035449150.1"/>
</dbReference>
<evidence type="ECO:0000313" key="10">
    <source>
        <dbReference type="RefSeq" id="XP_035305041.1"/>
    </source>
</evidence>
<reference evidence="10" key="3">
    <citation type="submission" date="2025-08" db="UniProtKB">
        <authorList>
            <consortium name="RefSeq"/>
        </authorList>
    </citation>
    <scope>IDENTIFICATION</scope>
    <source>
        <strain evidence="10">17A/GY</strain>
        <tissue evidence="10">Liver</tissue>
    </source>
</reference>
<comment type="subcellular location">
    <subcellularLocation>
        <location evidence="1 6">Membrane</location>
        <topology evidence="1 6">Multi-pass membrane protein</topology>
    </subcellularLocation>
</comment>
<sequence>MGDKEVYLSHLRPPSGQVRPRLRPLPYLGQSPPWGPPETETTGAKSTPTNMEEWPREAWGQPGDWPSSRKSRAGPSLASVLNDLPSAATLRYRGPGVLPLGTHEDEDEEGGRSLHAFVETAQMESHSPRELPWPMQARREHRKSQAREQVASGSESSKVAHWTRQLSRTKGKMKEGFQTIQPWAWTLKKIGGVVRSKDEGWGLDSWGSEEGRLESDGAGSEGGGPGPGRSLSATETSLLPPAGQFGAGTESYFSLLRFLLFLNLVASVTEVCMKLIPTWLEGAPPGPPSPNVSSPCGSYTPHTQGLVTFPTQLFNLLSGEGYLEWSPLFYGFYPPRSNLAVPYLCSVFVIGLIYLLFILHRSVSGLRETLLAESEVLTSYSHRVFSAWNFGLCGEAHVRLRQRIILHELQVELEEAMVRRRAAERTLGQRAKVWALRAVLNLLILALLGAAFYGIFWATGFTVTLQEESLVQQTPILKLLVDYLPSIFISVINFVLPLIFKFITSLEGYTRSRQIVLILLRTVFLRLASLVLLLLSLWNQITCGGNKEAEGCKACGYNYRELPCWETRLGQEMYKLVIFDLLMGLLVMLLVQFPRKILCGLCPGAVGRLAGTLEFQVPDEVLGLIYAQTVVWVGSFFCPLLPLINTAKFLILFCLKKITLFSIYSPAAGTFRASTANFFFPLVLLLGLAISAVPVLYSIFLIPPSKLCGPFQGKMSIWVHIPESIETLPQSAQNFLYFLGTQAFAVPLLILSCILMVFTIALANSYGRLISELKRQIETEAKNKVFLAQRAVALSSANGAI</sequence>
<evidence type="ECO:0000256" key="3">
    <source>
        <dbReference type="ARBA" id="ARBA00022692"/>
    </source>
</evidence>
<dbReference type="GO" id="GO:0005886">
    <property type="term" value="C:plasma membrane"/>
    <property type="evidence" value="ECO:0007669"/>
    <property type="project" value="InterPro"/>
</dbReference>
<gene>
    <name evidence="10" type="primary">Tmc4</name>
</gene>
<dbReference type="PANTHER" id="PTHR23302">
    <property type="entry name" value="TRANSMEMBRANE CHANNEL-RELATED"/>
    <property type="match status" value="1"/>
</dbReference>
<dbReference type="Pfam" id="PF07810">
    <property type="entry name" value="TMC"/>
    <property type="match status" value="1"/>
</dbReference>
<feature type="transmembrane region" description="Helical" evidence="6">
    <location>
        <begin position="483"/>
        <end position="503"/>
    </location>
</feature>
<evidence type="ECO:0000256" key="6">
    <source>
        <dbReference type="RuleBase" id="RU310713"/>
    </source>
</evidence>
<reference evidence="9" key="2">
    <citation type="journal article" date="2020" name="Biotechnol. Bioeng.">
        <title>Chromosome-scale scaffolds for the Chinese hamster reference genome assembly to facilitate the study of the CHO epigenome.</title>
        <authorList>
            <person name="Hilliard W."/>
            <person name="MacDonald M."/>
            <person name="Lee K.H."/>
        </authorList>
    </citation>
    <scope>NUCLEOTIDE SEQUENCE [LARGE SCALE GENOMIC DNA]</scope>
    <source>
        <strain evidence="9">17A/GY</strain>
    </source>
</reference>
<feature type="transmembrane region" description="Helical" evidence="6">
    <location>
        <begin position="340"/>
        <end position="359"/>
    </location>
</feature>
<evidence type="ECO:0000256" key="4">
    <source>
        <dbReference type="ARBA" id="ARBA00022989"/>
    </source>
</evidence>
<dbReference type="CTD" id="147798"/>
<dbReference type="GeneID" id="100766148"/>
<evidence type="ECO:0000256" key="2">
    <source>
        <dbReference type="ARBA" id="ARBA00006510"/>
    </source>
</evidence>
<feature type="region of interest" description="Disordered" evidence="7">
    <location>
        <begin position="134"/>
        <end position="173"/>
    </location>
</feature>
<feature type="region of interest" description="Disordered" evidence="7">
    <location>
        <begin position="201"/>
        <end position="237"/>
    </location>
</feature>
<feature type="transmembrane region" description="Helical" evidence="6">
    <location>
        <begin position="573"/>
        <end position="591"/>
    </location>
</feature>
<dbReference type="Proteomes" id="UP001108280">
    <property type="component" value="Chromosome 9"/>
</dbReference>
<feature type="transmembrane region" description="Helical" evidence="6">
    <location>
        <begin position="629"/>
        <end position="655"/>
    </location>
</feature>